<dbReference type="Pfam" id="PF00583">
    <property type="entry name" value="Acetyltransf_1"/>
    <property type="match status" value="1"/>
</dbReference>
<dbReference type="EC" id="2.3.-.-" evidence="2"/>
<proteinExistence type="predicted"/>
<protein>
    <submittedName>
        <fullName evidence="2">GNAT family N-acetyltransferase</fullName>
        <ecNumber evidence="2">2.3.-.-</ecNumber>
    </submittedName>
</protein>
<dbReference type="RefSeq" id="WP_377926676.1">
    <property type="nucleotide sequence ID" value="NZ_JBHUEM010000003.1"/>
</dbReference>
<dbReference type="Proteomes" id="UP001597214">
    <property type="component" value="Unassembled WGS sequence"/>
</dbReference>
<evidence type="ECO:0000313" key="2">
    <source>
        <dbReference type="EMBL" id="MFD1735578.1"/>
    </source>
</evidence>
<comment type="caution">
    <text evidence="2">The sequence shown here is derived from an EMBL/GenBank/DDBJ whole genome shotgun (WGS) entry which is preliminary data.</text>
</comment>
<dbReference type="InterPro" id="IPR050276">
    <property type="entry name" value="MshD_Acetyltransferase"/>
</dbReference>
<dbReference type="PANTHER" id="PTHR43617">
    <property type="entry name" value="L-AMINO ACID N-ACETYLTRANSFERASE"/>
    <property type="match status" value="1"/>
</dbReference>
<feature type="domain" description="N-acetyltransferase" evidence="1">
    <location>
        <begin position="5"/>
        <end position="171"/>
    </location>
</feature>
<evidence type="ECO:0000259" key="1">
    <source>
        <dbReference type="PROSITE" id="PS51186"/>
    </source>
</evidence>
<dbReference type="Gene3D" id="3.40.630.30">
    <property type="match status" value="1"/>
</dbReference>
<dbReference type="CDD" id="cd04301">
    <property type="entry name" value="NAT_SF"/>
    <property type="match status" value="1"/>
</dbReference>
<keyword evidence="2" id="KW-0808">Transferase</keyword>
<dbReference type="InterPro" id="IPR016181">
    <property type="entry name" value="Acyl_CoA_acyltransferase"/>
</dbReference>
<keyword evidence="3" id="KW-1185">Reference proteome</keyword>
<evidence type="ECO:0000313" key="3">
    <source>
        <dbReference type="Proteomes" id="UP001597214"/>
    </source>
</evidence>
<organism evidence="2 3">
    <name type="scientific">Bacillus salitolerans</name>
    <dbReference type="NCBI Taxonomy" id="1437434"/>
    <lineage>
        <taxon>Bacteria</taxon>
        <taxon>Bacillati</taxon>
        <taxon>Bacillota</taxon>
        <taxon>Bacilli</taxon>
        <taxon>Bacillales</taxon>
        <taxon>Bacillaceae</taxon>
        <taxon>Bacillus</taxon>
    </lineage>
</organism>
<dbReference type="PROSITE" id="PS51186">
    <property type="entry name" value="GNAT"/>
    <property type="match status" value="1"/>
</dbReference>
<sequence>MTISLIIRKAIQQDYKQIAKVHVDSWRTTYHGIIKESYLQNIKYEDRENLWTSALAEESHHIWVAEVNHKIVGFVSGGRERTNKYGIEGELYAIYILKEFQQKGIGKKLVTTFAEDLKTNGYSSMLVWVLSENPSTLFYQSLKPAVIDYEYIDIGGENHKETAYGWKDLTNLLA</sequence>
<reference evidence="3" key="1">
    <citation type="journal article" date="2019" name="Int. J. Syst. Evol. Microbiol.">
        <title>The Global Catalogue of Microorganisms (GCM) 10K type strain sequencing project: providing services to taxonomists for standard genome sequencing and annotation.</title>
        <authorList>
            <consortium name="The Broad Institute Genomics Platform"/>
            <consortium name="The Broad Institute Genome Sequencing Center for Infectious Disease"/>
            <person name="Wu L."/>
            <person name="Ma J."/>
        </authorList>
    </citation>
    <scope>NUCLEOTIDE SEQUENCE [LARGE SCALE GENOMIC DNA]</scope>
    <source>
        <strain evidence="3">CCUG 49339</strain>
    </source>
</reference>
<accession>A0ABW4LLF5</accession>
<dbReference type="SUPFAM" id="SSF55729">
    <property type="entry name" value="Acyl-CoA N-acyltransferases (Nat)"/>
    <property type="match status" value="1"/>
</dbReference>
<dbReference type="EMBL" id="JBHUEM010000003">
    <property type="protein sequence ID" value="MFD1735578.1"/>
    <property type="molecule type" value="Genomic_DNA"/>
</dbReference>
<dbReference type="PANTHER" id="PTHR43617:SF30">
    <property type="entry name" value="HISTONE ACETYLTRANSFERASE"/>
    <property type="match status" value="1"/>
</dbReference>
<name>A0ABW4LLF5_9BACI</name>
<keyword evidence="2" id="KW-0012">Acyltransferase</keyword>
<dbReference type="InterPro" id="IPR000182">
    <property type="entry name" value="GNAT_dom"/>
</dbReference>
<gene>
    <name evidence="2" type="ORF">ACFSCX_03285</name>
</gene>
<dbReference type="GO" id="GO:0016746">
    <property type="term" value="F:acyltransferase activity"/>
    <property type="evidence" value="ECO:0007669"/>
    <property type="project" value="UniProtKB-KW"/>
</dbReference>